<evidence type="ECO:0000256" key="10">
    <source>
        <dbReference type="ARBA" id="ARBA00022839"/>
    </source>
</evidence>
<dbReference type="Proteomes" id="UP000182264">
    <property type="component" value="Chromosome"/>
</dbReference>
<reference evidence="20 21" key="1">
    <citation type="journal article" date="2017" name="Genome Announc.">
        <title>Complete Genome Sequences of Two Acetylene-Fermenting Pelobacter acetylenicus Strains.</title>
        <authorList>
            <person name="Sutton J.M."/>
            <person name="Baesman S.M."/>
            <person name="Fierst J.L."/>
            <person name="Poret-Peterson A.T."/>
            <person name="Oremland R.S."/>
            <person name="Dunlap D.S."/>
            <person name="Akob D.M."/>
        </authorList>
    </citation>
    <scope>NUCLEOTIDE SEQUENCE [LARGE SCALE GENOMIC DNA]</scope>
    <source>
        <strain evidence="20 21">DSM 3247</strain>
    </source>
</reference>
<dbReference type="InterPro" id="IPR043502">
    <property type="entry name" value="DNA/RNA_pol_sf"/>
</dbReference>
<dbReference type="EMBL" id="CP015518">
    <property type="protein sequence ID" value="APG24310.1"/>
    <property type="molecule type" value="Genomic_DNA"/>
</dbReference>
<dbReference type="InterPro" id="IPR002298">
    <property type="entry name" value="DNA_polymerase_A"/>
</dbReference>
<keyword evidence="8 16" id="KW-0227">DNA damage</keyword>
<dbReference type="KEGG" id="pace:A6070_12755"/>
<comment type="similarity">
    <text evidence="1 16">Belongs to the DNA polymerase type-A family.</text>
</comment>
<evidence type="ECO:0000313" key="21">
    <source>
        <dbReference type="Proteomes" id="UP000182264"/>
    </source>
</evidence>
<evidence type="ECO:0000256" key="9">
    <source>
        <dbReference type="ARBA" id="ARBA00022801"/>
    </source>
</evidence>
<keyword evidence="4 16" id="KW-0808">Transferase</keyword>
<dbReference type="InterPro" id="IPR020045">
    <property type="entry name" value="DNA_polI_H3TH"/>
</dbReference>
<evidence type="ECO:0000256" key="6">
    <source>
        <dbReference type="ARBA" id="ARBA00022705"/>
    </source>
</evidence>
<dbReference type="CDD" id="cd09859">
    <property type="entry name" value="PIN_53EXO"/>
    <property type="match status" value="1"/>
</dbReference>
<proteinExistence type="inferred from homology"/>
<dbReference type="FunFam" id="3.30.420.10:FF:000026">
    <property type="entry name" value="DNA polymerase I"/>
    <property type="match status" value="1"/>
</dbReference>
<dbReference type="GO" id="GO:0003677">
    <property type="term" value="F:DNA binding"/>
    <property type="evidence" value="ECO:0007669"/>
    <property type="project" value="UniProtKB-UniRule"/>
</dbReference>
<dbReference type="Gene3D" id="1.20.1060.10">
    <property type="entry name" value="Taq DNA Polymerase, Chain T, domain 4"/>
    <property type="match status" value="1"/>
</dbReference>
<sequence length="891" mass="99148">MTDQRQRIYLIDGSSYIYRAYYAIRQLSNSRGMATNAVFGFTNMLLKVVREERPDHLAVVFDAKGPSFRKDIYPQYKANRSAMPEDLQSQIPLIKQVVRAFKMPALELAGYEADDIIATLARRFAERGMEVTVVTGDKDLMQIVNEQVRLLDTMKDQVTGLAEVAQRFGGAPDKVVEVQSLAGDSSDNVPGVPGIGEKTARDLILQFGTLENLLANIDQVSGKKRQENLRQFADQARLSRQLVTLVDDLPLAVDYDNFSLDEPDREALTALFKELEFHKLLQEFSSDERASGEKYRAVLSGAQLDALVDSLKKAARFAFDTETTSLDAVRADLVGLSFAIRPGEGWYIPLGHRYPGAPEQLDRDLVLEKLRPLLADPQLAKVAQNAKYDMLALRRAGVEVAGLSCDTMVASYLATPAAKSHGLDTLAADLLGYRTISYAEVTGTGKNRIGFAEVAVEKATVYATEDADITLRLADKLEPLLLETHQDALFREVELPLVTVLADMEWQGVRIDAGFLKGLSADMEVRLADLEQEIHQMAGRAFNVSSPRQLGEVLFEELKLPRGKKTKTGWSTDVEVLSQLAEEHAIAARVLDFRSLAKLKNTYCDALPRLIHPETGRIHTSFNQAVTATGRLSSSDPNLQNIPIRTEEGRRIREAFVPAEGNVLLAADYSQVELRILAHMADEPALKESFARGEDIHSRTASEIFGVFLEMVTPEMRRQAKTINFGVLYGMSAFGLAKALGIGRAEAQTYIDNYFSRYPKVLEFMEAKKSEAREKLYVTTLLGRRCAVPEITSKNGVMRGYAERNAINYPIQGSAADIIKVAMVRIFRELQQQRLQARMVLQVHDELIFDVPTAEQAAMEKLVRREMEQAASLDVPLLVDLGVGRSWSEAH</sequence>
<evidence type="ECO:0000256" key="3">
    <source>
        <dbReference type="ARBA" id="ARBA00020311"/>
    </source>
</evidence>
<dbReference type="PANTHER" id="PTHR10133:SF27">
    <property type="entry name" value="DNA POLYMERASE NU"/>
    <property type="match status" value="1"/>
</dbReference>
<evidence type="ECO:0000256" key="1">
    <source>
        <dbReference type="ARBA" id="ARBA00007705"/>
    </source>
</evidence>
<keyword evidence="13 16" id="KW-0234">DNA repair</keyword>
<dbReference type="Gene3D" id="3.30.420.10">
    <property type="entry name" value="Ribonuclease H-like superfamily/Ribonuclease H"/>
    <property type="match status" value="1"/>
</dbReference>
<dbReference type="InterPro" id="IPR008918">
    <property type="entry name" value="HhH2"/>
</dbReference>
<dbReference type="SUPFAM" id="SSF47807">
    <property type="entry name" value="5' to 3' exonuclease, C-terminal subdomain"/>
    <property type="match status" value="1"/>
</dbReference>
<feature type="domain" description="DNA-directed DNA polymerase family A palm" evidence="19">
    <location>
        <begin position="649"/>
        <end position="855"/>
    </location>
</feature>
<evidence type="ECO:0000256" key="11">
    <source>
        <dbReference type="ARBA" id="ARBA00022932"/>
    </source>
</evidence>
<dbReference type="Pfam" id="PF02739">
    <property type="entry name" value="5_3_exonuc_N"/>
    <property type="match status" value="1"/>
</dbReference>
<dbReference type="InterPro" id="IPR019760">
    <property type="entry name" value="DNA-dir_DNA_pol_A_CS"/>
</dbReference>
<dbReference type="CDD" id="cd09898">
    <property type="entry name" value="H3TH_53EXO"/>
    <property type="match status" value="1"/>
</dbReference>
<dbReference type="Pfam" id="PF01612">
    <property type="entry name" value="DNA_pol_A_exo1"/>
    <property type="match status" value="1"/>
</dbReference>
<keyword evidence="11 16" id="KW-0239">DNA-directed DNA polymerase</keyword>
<dbReference type="SUPFAM" id="SSF88723">
    <property type="entry name" value="PIN domain-like"/>
    <property type="match status" value="1"/>
</dbReference>
<dbReference type="InterPro" id="IPR020046">
    <property type="entry name" value="5-3_exonucl_a-hlix_arch_N"/>
</dbReference>
<dbReference type="FunFam" id="1.10.150.20:FF:000002">
    <property type="entry name" value="DNA polymerase I"/>
    <property type="match status" value="1"/>
</dbReference>
<keyword evidence="6 16" id="KW-0235">DNA replication</keyword>
<dbReference type="GO" id="GO:0006302">
    <property type="term" value="P:double-strand break repair"/>
    <property type="evidence" value="ECO:0007669"/>
    <property type="project" value="TreeGrafter"/>
</dbReference>
<dbReference type="SUPFAM" id="SSF56672">
    <property type="entry name" value="DNA/RNA polymerases"/>
    <property type="match status" value="1"/>
</dbReference>
<dbReference type="InterPro" id="IPR036279">
    <property type="entry name" value="5-3_exonuclease_C_sf"/>
</dbReference>
<dbReference type="PRINTS" id="PR00868">
    <property type="entry name" value="DNAPOLI"/>
</dbReference>
<evidence type="ECO:0000256" key="12">
    <source>
        <dbReference type="ARBA" id="ARBA00023125"/>
    </source>
</evidence>
<dbReference type="InterPro" id="IPR018320">
    <property type="entry name" value="DNA_polymerase_1"/>
</dbReference>
<evidence type="ECO:0000256" key="16">
    <source>
        <dbReference type="RuleBase" id="RU004460"/>
    </source>
</evidence>
<name>A0A1L3GED0_SYNAC</name>
<keyword evidence="10 16" id="KW-0269">Exonuclease</keyword>
<comment type="function">
    <text evidence="16">In addition to polymerase activity, this DNA polymerase exhibits 3'-5' and 5'-3' exonuclease activity.</text>
</comment>
<dbReference type="EC" id="2.7.7.7" evidence="2 15"/>
<dbReference type="NCBIfam" id="TIGR00593">
    <property type="entry name" value="pola"/>
    <property type="match status" value="1"/>
</dbReference>
<keyword evidence="5 16" id="KW-0548">Nucleotidyltransferase</keyword>
<dbReference type="CDD" id="cd08637">
    <property type="entry name" value="DNA_pol_A_pol_I_C"/>
    <property type="match status" value="1"/>
</dbReference>
<dbReference type="NCBIfam" id="NF004397">
    <property type="entry name" value="PRK05755.1"/>
    <property type="match status" value="1"/>
</dbReference>
<dbReference type="RefSeq" id="WP_072286150.1">
    <property type="nucleotide sequence ID" value="NZ_CP015455.1"/>
</dbReference>
<dbReference type="Gene3D" id="3.40.50.1010">
    <property type="entry name" value="5'-nuclease"/>
    <property type="match status" value="1"/>
</dbReference>
<dbReference type="STRING" id="29542.A6070_12755"/>
<keyword evidence="9 16" id="KW-0378">Hydrolase</keyword>
<dbReference type="SMART" id="SM00474">
    <property type="entry name" value="35EXOc"/>
    <property type="match status" value="1"/>
</dbReference>
<evidence type="ECO:0000259" key="17">
    <source>
        <dbReference type="SMART" id="SM00474"/>
    </source>
</evidence>
<comment type="catalytic activity">
    <reaction evidence="14 16">
        <text>DNA(n) + a 2'-deoxyribonucleoside 5'-triphosphate = DNA(n+1) + diphosphate</text>
        <dbReference type="Rhea" id="RHEA:22508"/>
        <dbReference type="Rhea" id="RHEA-COMP:17339"/>
        <dbReference type="Rhea" id="RHEA-COMP:17340"/>
        <dbReference type="ChEBI" id="CHEBI:33019"/>
        <dbReference type="ChEBI" id="CHEBI:61560"/>
        <dbReference type="ChEBI" id="CHEBI:173112"/>
        <dbReference type="EC" id="2.7.7.7"/>
    </reaction>
</comment>
<keyword evidence="12 16" id="KW-0238">DNA-binding</keyword>
<dbReference type="GO" id="GO:0006261">
    <property type="term" value="P:DNA-templated DNA replication"/>
    <property type="evidence" value="ECO:0007669"/>
    <property type="project" value="UniProtKB-UniRule"/>
</dbReference>
<dbReference type="Pfam" id="PF00476">
    <property type="entry name" value="DNA_pol_A"/>
    <property type="match status" value="1"/>
</dbReference>
<keyword evidence="21" id="KW-1185">Reference proteome</keyword>
<evidence type="ECO:0000259" key="19">
    <source>
        <dbReference type="SMART" id="SM00482"/>
    </source>
</evidence>
<dbReference type="InterPro" id="IPR012337">
    <property type="entry name" value="RNaseH-like_sf"/>
</dbReference>
<dbReference type="SMART" id="SM00475">
    <property type="entry name" value="53EXOc"/>
    <property type="match status" value="1"/>
</dbReference>
<dbReference type="Gene3D" id="3.30.70.370">
    <property type="match status" value="1"/>
</dbReference>
<dbReference type="CDD" id="cd06139">
    <property type="entry name" value="DNA_polA_I_Ecoli_like_exo"/>
    <property type="match status" value="1"/>
</dbReference>
<evidence type="ECO:0000256" key="14">
    <source>
        <dbReference type="ARBA" id="ARBA00049244"/>
    </source>
</evidence>
<dbReference type="InterPro" id="IPR001098">
    <property type="entry name" value="DNA-dir_DNA_pol_A_palm_dom"/>
</dbReference>
<dbReference type="GO" id="GO:0008408">
    <property type="term" value="F:3'-5' exonuclease activity"/>
    <property type="evidence" value="ECO:0007669"/>
    <property type="project" value="UniProtKB-UniRule"/>
</dbReference>
<dbReference type="FunFam" id="1.10.150.20:FF:000003">
    <property type="entry name" value="DNA polymerase I"/>
    <property type="match status" value="1"/>
</dbReference>
<evidence type="ECO:0000259" key="18">
    <source>
        <dbReference type="SMART" id="SM00475"/>
    </source>
</evidence>
<keyword evidence="7" id="KW-0540">Nuclease</keyword>
<feature type="domain" description="5'-3' exonuclease" evidence="18">
    <location>
        <begin position="6"/>
        <end position="261"/>
    </location>
</feature>
<dbReference type="OrthoDB" id="9806424at2"/>
<dbReference type="SMART" id="SM00279">
    <property type="entry name" value="HhH2"/>
    <property type="match status" value="1"/>
</dbReference>
<dbReference type="FunFam" id="1.20.1060.10:FF:000001">
    <property type="entry name" value="DNA polymerase I"/>
    <property type="match status" value="1"/>
</dbReference>
<dbReference type="GO" id="GO:0008409">
    <property type="term" value="F:5'-3' exonuclease activity"/>
    <property type="evidence" value="ECO:0007669"/>
    <property type="project" value="UniProtKB-UniRule"/>
</dbReference>
<dbReference type="SMART" id="SM00482">
    <property type="entry name" value="POLAc"/>
    <property type="match status" value="1"/>
</dbReference>
<evidence type="ECO:0000256" key="4">
    <source>
        <dbReference type="ARBA" id="ARBA00022679"/>
    </source>
</evidence>
<evidence type="ECO:0000256" key="7">
    <source>
        <dbReference type="ARBA" id="ARBA00022722"/>
    </source>
</evidence>
<dbReference type="InterPro" id="IPR029060">
    <property type="entry name" value="PIN-like_dom_sf"/>
</dbReference>
<dbReference type="GO" id="GO:0003887">
    <property type="term" value="F:DNA-directed DNA polymerase activity"/>
    <property type="evidence" value="ECO:0007669"/>
    <property type="project" value="UniProtKB-UniRule"/>
</dbReference>
<evidence type="ECO:0000256" key="15">
    <source>
        <dbReference type="NCBIfam" id="TIGR00593"/>
    </source>
</evidence>
<evidence type="ECO:0000256" key="13">
    <source>
        <dbReference type="ARBA" id="ARBA00023204"/>
    </source>
</evidence>
<dbReference type="InterPro" id="IPR002562">
    <property type="entry name" value="3'-5'_exonuclease_dom"/>
</dbReference>
<dbReference type="AlphaFoldDB" id="A0A1L3GED0"/>
<evidence type="ECO:0000313" key="20">
    <source>
        <dbReference type="EMBL" id="APG24310.1"/>
    </source>
</evidence>
<evidence type="ECO:0000256" key="8">
    <source>
        <dbReference type="ARBA" id="ARBA00022763"/>
    </source>
</evidence>
<evidence type="ECO:0000256" key="2">
    <source>
        <dbReference type="ARBA" id="ARBA00012417"/>
    </source>
</evidence>
<dbReference type="PROSITE" id="PS00447">
    <property type="entry name" value="DNA_POLYMERASE_A"/>
    <property type="match status" value="1"/>
</dbReference>
<dbReference type="FunFam" id="3.40.50.1010:FF:000001">
    <property type="entry name" value="DNA polymerase I"/>
    <property type="match status" value="1"/>
</dbReference>
<dbReference type="Gene3D" id="1.10.150.20">
    <property type="entry name" value="5' to 3' exonuclease, C-terminal subdomain"/>
    <property type="match status" value="2"/>
</dbReference>
<dbReference type="Pfam" id="PF01367">
    <property type="entry name" value="5_3_exonuc"/>
    <property type="match status" value="1"/>
</dbReference>
<dbReference type="PANTHER" id="PTHR10133">
    <property type="entry name" value="DNA POLYMERASE I"/>
    <property type="match status" value="1"/>
</dbReference>
<feature type="domain" description="3'-5' exonuclease" evidence="17">
    <location>
        <begin position="295"/>
        <end position="482"/>
    </location>
</feature>
<dbReference type="InterPro" id="IPR002421">
    <property type="entry name" value="5-3_exonuclease"/>
</dbReference>
<accession>A0A1L3GED0</accession>
<dbReference type="SUPFAM" id="SSF53098">
    <property type="entry name" value="Ribonuclease H-like"/>
    <property type="match status" value="1"/>
</dbReference>
<gene>
    <name evidence="16" type="primary">polA</name>
    <name evidence="20" type="ORF">A7E75_04120</name>
</gene>
<organism evidence="20 21">
    <name type="scientific">Syntrophotalea acetylenica</name>
    <name type="common">Pelobacter acetylenicus</name>
    <dbReference type="NCBI Taxonomy" id="29542"/>
    <lineage>
        <taxon>Bacteria</taxon>
        <taxon>Pseudomonadati</taxon>
        <taxon>Thermodesulfobacteriota</taxon>
        <taxon>Desulfuromonadia</taxon>
        <taxon>Desulfuromonadales</taxon>
        <taxon>Syntrophotaleaceae</taxon>
        <taxon>Syntrophotalea</taxon>
    </lineage>
</organism>
<dbReference type="InterPro" id="IPR036397">
    <property type="entry name" value="RNaseH_sf"/>
</dbReference>
<evidence type="ECO:0000256" key="5">
    <source>
        <dbReference type="ARBA" id="ARBA00022695"/>
    </source>
</evidence>
<protein>
    <recommendedName>
        <fullName evidence="3 15">DNA polymerase I</fullName>
        <ecNumber evidence="2 15">2.7.7.7</ecNumber>
    </recommendedName>
</protein>